<keyword evidence="3" id="KW-1185">Reference proteome</keyword>
<gene>
    <name evidence="2" type="ORF">JOM49_001429</name>
</gene>
<dbReference type="PANTHER" id="PTHR46438">
    <property type="entry name" value="ALPHA/BETA-HYDROLASES SUPERFAMILY PROTEIN"/>
    <property type="match status" value="1"/>
</dbReference>
<organism evidence="2 3">
    <name type="scientific">Amycolatopsis magusensis</name>
    <dbReference type="NCBI Taxonomy" id="882444"/>
    <lineage>
        <taxon>Bacteria</taxon>
        <taxon>Bacillati</taxon>
        <taxon>Actinomycetota</taxon>
        <taxon>Actinomycetes</taxon>
        <taxon>Pseudonocardiales</taxon>
        <taxon>Pseudonocardiaceae</taxon>
        <taxon>Amycolatopsis</taxon>
    </lineage>
</organism>
<comment type="caution">
    <text evidence="2">The sequence shown here is derived from an EMBL/GenBank/DDBJ whole genome shotgun (WGS) entry which is preliminary data.</text>
</comment>
<dbReference type="Pfam" id="PF12697">
    <property type="entry name" value="Abhydrolase_6"/>
    <property type="match status" value="1"/>
</dbReference>
<dbReference type="PANTHER" id="PTHR46438:SF11">
    <property type="entry name" value="LIPASE-RELATED"/>
    <property type="match status" value="1"/>
</dbReference>
<accession>A0ABS4PM27</accession>
<feature type="domain" description="AB hydrolase-1" evidence="1">
    <location>
        <begin position="15"/>
        <end position="251"/>
    </location>
</feature>
<name>A0ABS4PM27_9PSEU</name>
<proteinExistence type="predicted"/>
<dbReference type="SUPFAM" id="SSF53474">
    <property type="entry name" value="alpha/beta-Hydrolases"/>
    <property type="match status" value="1"/>
</dbReference>
<protein>
    <submittedName>
        <fullName evidence="2">Pimeloyl-ACP methyl ester carboxylesterase</fullName>
    </submittedName>
</protein>
<dbReference type="Gene3D" id="3.40.50.1820">
    <property type="entry name" value="alpha/beta hydrolase"/>
    <property type="match status" value="1"/>
</dbReference>
<evidence type="ECO:0000313" key="3">
    <source>
        <dbReference type="Proteomes" id="UP000741013"/>
    </source>
</evidence>
<dbReference type="RefSeq" id="WP_209663553.1">
    <property type="nucleotide sequence ID" value="NZ_JAGGMS010000001.1"/>
</dbReference>
<dbReference type="PRINTS" id="PR00111">
    <property type="entry name" value="ABHYDROLASE"/>
</dbReference>
<evidence type="ECO:0000259" key="1">
    <source>
        <dbReference type="Pfam" id="PF12697"/>
    </source>
</evidence>
<dbReference type="InterPro" id="IPR000073">
    <property type="entry name" value="AB_hydrolase_1"/>
</dbReference>
<dbReference type="InterPro" id="IPR029058">
    <property type="entry name" value="AB_hydrolase_fold"/>
</dbReference>
<evidence type="ECO:0000313" key="2">
    <source>
        <dbReference type="EMBL" id="MBP2179903.1"/>
    </source>
</evidence>
<dbReference type="EMBL" id="JAGGMS010000001">
    <property type="protein sequence ID" value="MBP2179903.1"/>
    <property type="molecule type" value="Genomic_DNA"/>
</dbReference>
<dbReference type="Proteomes" id="UP000741013">
    <property type="component" value="Unassembled WGS sequence"/>
</dbReference>
<reference evidence="2 3" key="1">
    <citation type="submission" date="2021-03" db="EMBL/GenBank/DDBJ databases">
        <title>Sequencing the genomes of 1000 actinobacteria strains.</title>
        <authorList>
            <person name="Klenk H.-P."/>
        </authorList>
    </citation>
    <scope>NUCLEOTIDE SEQUENCE [LARGE SCALE GENOMIC DNA]</scope>
    <source>
        <strain evidence="2 3">DSM 45510</strain>
    </source>
</reference>
<sequence>MGKVAFDRTGSGEPLVLIHGVGHRRQAWAPVVPLLAPHREVISVDVPGFGESPLSDKPFTLDNGIEAMAEFFDGLGLDRPHVAGNSMGGLFALGLGQRGLVRSVTALSPAGLWTRRQQLHALRVLRAHRHAAQRMPAAIARRLAATPAGRRAMVGLIVAKPARLAAEVVLDDLRAFASAPGFAPAIAAGRDIRFDGQVADMPVTIAWGQYDRIVFPPRVAELRRICPRAELVRLPGCGHVPMSDDPELVAHVLLSGSELTR</sequence>